<feature type="non-terminal residue" evidence="2">
    <location>
        <position position="1"/>
    </location>
</feature>
<dbReference type="PANTHER" id="PTHR36974:SF1">
    <property type="entry name" value="DOXX FAMILY MEMBRANE PROTEIN"/>
    <property type="match status" value="1"/>
</dbReference>
<gene>
    <name evidence="2" type="ORF">THAOC_06462</name>
</gene>
<keyword evidence="1" id="KW-0472">Membrane</keyword>
<evidence type="ECO:0000256" key="1">
    <source>
        <dbReference type="SAM" id="Phobius"/>
    </source>
</evidence>
<dbReference type="OMA" id="HAGKGIM"/>
<dbReference type="OrthoDB" id="533393at2759"/>
<reference evidence="2 3" key="1">
    <citation type="journal article" date="2012" name="Genome Biol.">
        <title>Genome and low-iron response of an oceanic diatom adapted to chronic iron limitation.</title>
        <authorList>
            <person name="Lommer M."/>
            <person name="Specht M."/>
            <person name="Roy A.S."/>
            <person name="Kraemer L."/>
            <person name="Andreson R."/>
            <person name="Gutowska M.A."/>
            <person name="Wolf J."/>
            <person name="Bergner S.V."/>
            <person name="Schilhabel M.B."/>
            <person name="Klostermeier U.C."/>
            <person name="Beiko R.G."/>
            <person name="Rosenstiel P."/>
            <person name="Hippler M."/>
            <person name="Laroche J."/>
        </authorList>
    </citation>
    <scope>NUCLEOTIDE SEQUENCE [LARGE SCALE GENOMIC DNA]</scope>
    <source>
        <strain evidence="2 3">CCMP1005</strain>
    </source>
</reference>
<protein>
    <submittedName>
        <fullName evidence="2">Uncharacterized protein</fullName>
    </submittedName>
</protein>
<evidence type="ECO:0000313" key="3">
    <source>
        <dbReference type="Proteomes" id="UP000266841"/>
    </source>
</evidence>
<dbReference type="eggNOG" id="ENOG502S5TX">
    <property type="taxonomic scope" value="Eukaryota"/>
</dbReference>
<feature type="transmembrane region" description="Helical" evidence="1">
    <location>
        <begin position="184"/>
        <end position="206"/>
    </location>
</feature>
<sequence length="211" mass="22774">TRLSGSNLPVERPDPSVLVSAKSDFQQQVIVLSICAAILGGTAVFVYLLSGLEGLLPSGWYATWRDFSWPGGLGLIFVAAGVSHFTVKEAFCAIVPPKGTWGGLWNVPAPGAEVLGLEYDEYHTFWTGLAEFFGGLLLISSGYSLIDFDVEIASGLLGLLVLAVTPANIYMFTHDAVMGGDIPLIPYPWGHCFRGVAQMVLLSLFWELTFQ</sequence>
<evidence type="ECO:0000313" key="2">
    <source>
        <dbReference type="EMBL" id="EJK72044.1"/>
    </source>
</evidence>
<accession>K0T4F7</accession>
<dbReference type="EMBL" id="AGNL01006431">
    <property type="protein sequence ID" value="EJK72044.1"/>
    <property type="molecule type" value="Genomic_DNA"/>
</dbReference>
<feature type="transmembrane region" description="Helical" evidence="1">
    <location>
        <begin position="152"/>
        <end position="172"/>
    </location>
</feature>
<feature type="transmembrane region" description="Helical" evidence="1">
    <location>
        <begin position="29"/>
        <end position="49"/>
    </location>
</feature>
<dbReference type="Proteomes" id="UP000266841">
    <property type="component" value="Unassembled WGS sequence"/>
</dbReference>
<organism evidence="2 3">
    <name type="scientific">Thalassiosira oceanica</name>
    <name type="common">Marine diatom</name>
    <dbReference type="NCBI Taxonomy" id="159749"/>
    <lineage>
        <taxon>Eukaryota</taxon>
        <taxon>Sar</taxon>
        <taxon>Stramenopiles</taxon>
        <taxon>Ochrophyta</taxon>
        <taxon>Bacillariophyta</taxon>
        <taxon>Coscinodiscophyceae</taxon>
        <taxon>Thalassiosirophycidae</taxon>
        <taxon>Thalassiosirales</taxon>
        <taxon>Thalassiosiraceae</taxon>
        <taxon>Thalassiosira</taxon>
    </lineage>
</organism>
<keyword evidence="3" id="KW-1185">Reference proteome</keyword>
<keyword evidence="1" id="KW-1133">Transmembrane helix</keyword>
<feature type="transmembrane region" description="Helical" evidence="1">
    <location>
        <begin position="125"/>
        <end position="146"/>
    </location>
</feature>
<proteinExistence type="predicted"/>
<keyword evidence="1" id="KW-0812">Transmembrane</keyword>
<name>K0T4F7_THAOC</name>
<comment type="caution">
    <text evidence="2">The sequence shown here is derived from an EMBL/GenBank/DDBJ whole genome shotgun (WGS) entry which is preliminary data.</text>
</comment>
<dbReference type="PANTHER" id="PTHR36974">
    <property type="entry name" value="MEMBRANE PROTEIN-RELATED"/>
    <property type="match status" value="1"/>
</dbReference>
<dbReference type="AlphaFoldDB" id="K0T4F7"/>